<dbReference type="KEGG" id="scm:SCHCO_02697043"/>
<evidence type="ECO:0000313" key="3">
    <source>
        <dbReference type="Proteomes" id="UP000007431"/>
    </source>
</evidence>
<dbReference type="InParanoid" id="D8PNT5"/>
<name>D8PNT5_SCHCM</name>
<organism evidence="3">
    <name type="scientific">Schizophyllum commune (strain H4-8 / FGSC 9210)</name>
    <name type="common">Split gill fungus</name>
    <dbReference type="NCBI Taxonomy" id="578458"/>
    <lineage>
        <taxon>Eukaryota</taxon>
        <taxon>Fungi</taxon>
        <taxon>Dikarya</taxon>
        <taxon>Basidiomycota</taxon>
        <taxon>Agaricomycotina</taxon>
        <taxon>Agaricomycetes</taxon>
        <taxon>Agaricomycetidae</taxon>
        <taxon>Agaricales</taxon>
        <taxon>Schizophyllaceae</taxon>
        <taxon>Schizophyllum</taxon>
    </lineage>
</organism>
<gene>
    <name evidence="2" type="ORF">SCHCODRAFT_103775</name>
</gene>
<feature type="non-terminal residue" evidence="2">
    <location>
        <position position="85"/>
    </location>
</feature>
<keyword evidence="3" id="KW-1185">Reference proteome</keyword>
<dbReference type="VEuPathDB" id="FungiDB:SCHCODRAFT_02697043"/>
<evidence type="ECO:0000256" key="1">
    <source>
        <dbReference type="SAM" id="SignalP"/>
    </source>
</evidence>
<accession>D8PNT5</accession>
<dbReference type="EMBL" id="GL377302">
    <property type="protein sequence ID" value="EFJ02278.1"/>
    <property type="molecule type" value="Genomic_DNA"/>
</dbReference>
<dbReference type="OrthoDB" id="10271130at2759"/>
<evidence type="ECO:0000313" key="2">
    <source>
        <dbReference type="EMBL" id="EFJ02278.1"/>
    </source>
</evidence>
<protein>
    <recommendedName>
        <fullName evidence="4">Extracellular membrane protein CFEM domain-containing protein</fullName>
    </recommendedName>
</protein>
<reference evidence="2 3" key="1">
    <citation type="journal article" date="2010" name="Nat. Biotechnol.">
        <title>Genome sequence of the model mushroom Schizophyllum commune.</title>
        <authorList>
            <person name="Ohm R.A."/>
            <person name="de Jong J.F."/>
            <person name="Lugones L.G."/>
            <person name="Aerts A."/>
            <person name="Kothe E."/>
            <person name="Stajich J.E."/>
            <person name="de Vries R.P."/>
            <person name="Record E."/>
            <person name="Levasseur A."/>
            <person name="Baker S.E."/>
            <person name="Bartholomew K.A."/>
            <person name="Coutinho P.M."/>
            <person name="Erdmann S."/>
            <person name="Fowler T.J."/>
            <person name="Gathman A.C."/>
            <person name="Lombard V."/>
            <person name="Henrissat B."/>
            <person name="Knabe N."/>
            <person name="Kuees U."/>
            <person name="Lilly W.W."/>
            <person name="Lindquist E."/>
            <person name="Lucas S."/>
            <person name="Magnuson J.K."/>
            <person name="Piumi F."/>
            <person name="Raudaskoski M."/>
            <person name="Salamov A."/>
            <person name="Schmutz J."/>
            <person name="Schwarze F.W.M.R."/>
            <person name="vanKuyk P.A."/>
            <person name="Horton J.S."/>
            <person name="Grigoriev I.V."/>
            <person name="Woesten H.A.B."/>
        </authorList>
    </citation>
    <scope>NUCLEOTIDE SEQUENCE [LARGE SCALE GENOMIC DNA]</scope>
    <source>
        <strain evidence="3">H4-8 / FGSC 9210</strain>
    </source>
</reference>
<proteinExistence type="predicted"/>
<evidence type="ECO:0008006" key="4">
    <source>
        <dbReference type="Google" id="ProtNLM"/>
    </source>
</evidence>
<dbReference type="HOGENOM" id="CLU_2513918_0_0_1"/>
<sequence>MQFKLTVATLLFSGLLGLVAAQRECGETAWDVSAQNTPECSADDYECLCTNGNFLAFWGHAQMNCEDHEAADAVKEERCAPYTTN</sequence>
<dbReference type="AlphaFoldDB" id="D8PNT5"/>
<dbReference type="GeneID" id="9584812"/>
<keyword evidence="1" id="KW-0732">Signal</keyword>
<dbReference type="RefSeq" id="XP_003037180.1">
    <property type="nucleotide sequence ID" value="XM_003037134.1"/>
</dbReference>
<dbReference type="Proteomes" id="UP000007431">
    <property type="component" value="Unassembled WGS sequence"/>
</dbReference>
<feature type="signal peptide" evidence="1">
    <location>
        <begin position="1"/>
        <end position="21"/>
    </location>
</feature>
<feature type="chain" id="PRO_5003120220" description="Extracellular membrane protein CFEM domain-containing protein" evidence="1">
    <location>
        <begin position="22"/>
        <end position="85"/>
    </location>
</feature>